<reference evidence="2" key="2">
    <citation type="submission" date="2021-04" db="EMBL/GenBank/DDBJ databases">
        <authorList>
            <person name="Gilroy R."/>
        </authorList>
    </citation>
    <scope>NUCLEOTIDE SEQUENCE</scope>
    <source>
        <strain evidence="2">ChiBcec1-1093</strain>
    </source>
</reference>
<organism evidence="2 3">
    <name type="scientific">Candidatus Lachnoclostridium stercorigallinarum</name>
    <dbReference type="NCBI Taxonomy" id="2838634"/>
    <lineage>
        <taxon>Bacteria</taxon>
        <taxon>Bacillati</taxon>
        <taxon>Bacillota</taxon>
        <taxon>Clostridia</taxon>
        <taxon>Lachnospirales</taxon>
        <taxon>Lachnospiraceae</taxon>
    </lineage>
</organism>
<accession>A0A9D2K7J0</accession>
<evidence type="ECO:0000256" key="1">
    <source>
        <dbReference type="SAM" id="Phobius"/>
    </source>
</evidence>
<gene>
    <name evidence="2" type="ORF">IAA17_09030</name>
</gene>
<keyword evidence="1" id="KW-1133">Transmembrane helix</keyword>
<feature type="transmembrane region" description="Helical" evidence="1">
    <location>
        <begin position="7"/>
        <end position="25"/>
    </location>
</feature>
<sequence>MSSEKRVLLICLGVLFFSVFLPFFIASEKADIPLRDRAEAGIFASDDGGDKGQVLMESCLRPQSGNSRVQLQRKNSSGAIRLHAELAVLMQLLILLFQGKYCLAAYPDYQMPVARFLWDLFARQRKDGKKRSLIFSM</sequence>
<dbReference type="Proteomes" id="UP000824101">
    <property type="component" value="Unassembled WGS sequence"/>
</dbReference>
<evidence type="ECO:0000313" key="2">
    <source>
        <dbReference type="EMBL" id="HIZ79914.1"/>
    </source>
</evidence>
<name>A0A9D2K7J0_9FIRM</name>
<dbReference type="EMBL" id="DXBC01000143">
    <property type="protein sequence ID" value="HIZ79914.1"/>
    <property type="molecule type" value="Genomic_DNA"/>
</dbReference>
<keyword evidence="1" id="KW-0812">Transmembrane</keyword>
<comment type="caution">
    <text evidence="2">The sequence shown here is derived from an EMBL/GenBank/DDBJ whole genome shotgun (WGS) entry which is preliminary data.</text>
</comment>
<reference evidence="2" key="1">
    <citation type="journal article" date="2021" name="PeerJ">
        <title>Extensive microbial diversity within the chicken gut microbiome revealed by metagenomics and culture.</title>
        <authorList>
            <person name="Gilroy R."/>
            <person name="Ravi A."/>
            <person name="Getino M."/>
            <person name="Pursley I."/>
            <person name="Horton D.L."/>
            <person name="Alikhan N.F."/>
            <person name="Baker D."/>
            <person name="Gharbi K."/>
            <person name="Hall N."/>
            <person name="Watson M."/>
            <person name="Adriaenssens E.M."/>
            <person name="Foster-Nyarko E."/>
            <person name="Jarju S."/>
            <person name="Secka A."/>
            <person name="Antonio M."/>
            <person name="Oren A."/>
            <person name="Chaudhuri R.R."/>
            <person name="La Ragione R."/>
            <person name="Hildebrand F."/>
            <person name="Pallen M.J."/>
        </authorList>
    </citation>
    <scope>NUCLEOTIDE SEQUENCE</scope>
    <source>
        <strain evidence="2">ChiBcec1-1093</strain>
    </source>
</reference>
<protein>
    <submittedName>
        <fullName evidence="2">Uncharacterized protein</fullName>
    </submittedName>
</protein>
<evidence type="ECO:0000313" key="3">
    <source>
        <dbReference type="Proteomes" id="UP000824101"/>
    </source>
</evidence>
<keyword evidence="1" id="KW-0472">Membrane</keyword>
<proteinExistence type="predicted"/>
<dbReference type="AlphaFoldDB" id="A0A9D2K7J0"/>